<keyword evidence="1" id="KW-1048">Host nucleus</keyword>
<evidence type="ECO:0000256" key="6">
    <source>
        <dbReference type="ARBA" id="ARBA00022833"/>
    </source>
</evidence>
<dbReference type="GO" id="GO:0039686">
    <property type="term" value="P:bidirectional double-stranded viral DNA replication"/>
    <property type="evidence" value="ECO:0007669"/>
    <property type="project" value="InterPro"/>
</dbReference>
<dbReference type="Pfam" id="PF03121">
    <property type="entry name" value="Herpes_UL52"/>
    <property type="match status" value="1"/>
</dbReference>
<dbReference type="Proteomes" id="UP000214863">
    <property type="component" value="Segment"/>
</dbReference>
<reference evidence="7" key="1">
    <citation type="submission" date="2017-04" db="EMBL/GenBank/DDBJ databases">
        <title>Genome sequence of delphinid gammaherpesvirus 1 from an Atlantic bottlenose dolphin (Tursiops truncatus).</title>
        <authorList>
            <person name="Davison A.J."/>
            <person name="Subramaniam K."/>
            <person name="Kerr K."/>
            <person name="Jacob J.J."/>
            <person name="Landrau-Giovannetti N."/>
            <person name="Waltzek T.B."/>
        </authorList>
    </citation>
    <scope>NUCLEOTIDE SEQUENCE [LARGE SCALE GENOMIC DNA]</scope>
    <source>
        <strain evidence="7">Sarasota</strain>
    </source>
</reference>
<dbReference type="HAMAP" id="MF_04011">
    <property type="entry name" value="HSV_PRIM"/>
    <property type="match status" value="1"/>
</dbReference>
<dbReference type="GO" id="GO:0003899">
    <property type="term" value="F:DNA-directed RNA polymerase activity"/>
    <property type="evidence" value="ECO:0007669"/>
    <property type="project" value="InterPro"/>
</dbReference>
<evidence type="ECO:0000256" key="3">
    <source>
        <dbReference type="ARBA" id="ARBA00022705"/>
    </source>
</evidence>
<proteinExistence type="inferred from homology"/>
<keyword evidence="7" id="KW-0347">Helicase</keyword>
<protein>
    <submittedName>
        <fullName evidence="7">Helicase-primase primase subunit</fullName>
    </submittedName>
</protein>
<evidence type="ECO:0000256" key="1">
    <source>
        <dbReference type="ARBA" id="ARBA00022562"/>
    </source>
</evidence>
<evidence type="ECO:0000313" key="7">
    <source>
        <dbReference type="EMBL" id="ARW78118.1"/>
    </source>
</evidence>
<organism evidence="7">
    <name type="scientific">Common bottlenose dolphin gammaherpesvirus 1 strain Sarasota</name>
    <dbReference type="NCBI Taxonomy" id="2022783"/>
    <lineage>
        <taxon>Viruses</taxon>
        <taxon>Duplodnaviria</taxon>
        <taxon>Heunggongvirae</taxon>
        <taxon>Peploviricota</taxon>
        <taxon>Herviviricetes</taxon>
        <taxon>Herpesvirales</taxon>
        <taxon>Orthoherpesviridae</taxon>
        <taxon>Gammaherpesvirinae</taxon>
        <taxon>Bossavirus</taxon>
        <taxon>Bossavirus delphinidgamma1</taxon>
        <taxon>Delphinid gammaherpesvirus 1</taxon>
    </lineage>
</organism>
<evidence type="ECO:0000256" key="4">
    <source>
        <dbReference type="ARBA" id="ARBA00022723"/>
    </source>
</evidence>
<accession>A0A1Z1NEA7</accession>
<keyword evidence="7" id="KW-0067">ATP-binding</keyword>
<keyword evidence="4" id="KW-0479">Metal-binding</keyword>
<keyword evidence="3" id="KW-0235">DNA replication</keyword>
<keyword evidence="7" id="KW-0378">Hydrolase</keyword>
<keyword evidence="7" id="KW-0547">Nucleotide-binding</keyword>
<dbReference type="GO" id="GO:0008270">
    <property type="term" value="F:zinc ion binding"/>
    <property type="evidence" value="ECO:0007669"/>
    <property type="project" value="UniProtKB-KW"/>
</dbReference>
<dbReference type="KEGG" id="vg:33194268"/>
<keyword evidence="2" id="KW-0808">Transferase</keyword>
<dbReference type="GO" id="GO:0004386">
    <property type="term" value="F:helicase activity"/>
    <property type="evidence" value="ECO:0007669"/>
    <property type="project" value="UniProtKB-KW"/>
</dbReference>
<evidence type="ECO:0000313" key="8">
    <source>
        <dbReference type="Proteomes" id="UP000214863"/>
    </source>
</evidence>
<sequence length="848" mass="96675">MATDPESFMAIFATSGDCAEIIADVLSGHKVDFKIFNVIHNCFEGFNTAAGSVQLDLCLPTKRPGCGSKYQRVLRLRLPPRIAHRFLIEGKPISTQIATQCLDVAFAETTFRPLIEVLVCNKPPSSDEPPSLRSQIYWHRTKFVASLRKMYKITSSPYWLVATFGSHEAQFILTATFYYFAAHRCTVDTIIHLSRLYEPRHGRSLVSVNSFAEMSAIFSSSAWLAKAGDFRSFVLTKLQRDDFESRQVDAAVNAFRGQLILSNHDLIQYIYLAFFQCLNKKNFLDYSEKTSPGQLAHAPKSPLLTKYIDDDFKRRMTTYYNQNTYLSTHVTATCLSVPADPHIGYDRDLDAAAPRPAKLWIGHSADVSELLTKLLEEFPHTLLTPDLQGLLDVGGMGSCRDSAVSRPLETLFPSEGQFGSLPVFRCQFLDKNYFAIVRRDNLSQFWQKHVIFPPGEYVAAMEDTDLTQAIMYTDRYFSFYSLADQLKISRHEYFNPRLPVFNLVLDFDLKLGGSSLSLAQIYHLAVSVRDDILRVLKLMGDVEPSHPVYFFKSACPYRETAIGERLPYCTCVEKLGMRIITPLPKGRVVVGGATMVSLVNIINRLVRLNPEISSMCPQSFLESSGPLDVGIYNKGRCIRLPYTYKVEKGGQLNRLLKLFVCHPDKLTRGEYLANATRLKNLLHHSRPEGWPDPTVIFYEIRDNNENFLTIKTQENLPKTPTNVIDRIEAREEMDMARWLNAVAWPQIYQVITTYLPDDKVHQFNTVRFVVVNQRLVQVKPFRGDNFKCLKFKHRSNSPTVRVFLILHMTKEEHINITFMSQCFTDKCHNNKSIAHFSCAVRLRGSDGR</sequence>
<keyword evidence="5" id="KW-0863">Zinc-finger</keyword>
<keyword evidence="6" id="KW-0862">Zinc</keyword>
<dbReference type="RefSeq" id="YP_009388556.1">
    <property type="nucleotide sequence ID" value="NC_035117.1"/>
</dbReference>
<dbReference type="OrthoDB" id="917at10239"/>
<dbReference type="GeneID" id="33194268"/>
<gene>
    <name evidence="7" type="primary">ORF56</name>
</gene>
<evidence type="ECO:0000256" key="2">
    <source>
        <dbReference type="ARBA" id="ARBA00022679"/>
    </source>
</evidence>
<dbReference type="GO" id="GO:0006260">
    <property type="term" value="P:DNA replication"/>
    <property type="evidence" value="ECO:0007669"/>
    <property type="project" value="UniProtKB-KW"/>
</dbReference>
<dbReference type="InterPro" id="IPR033685">
    <property type="entry name" value="HSV_PRIM"/>
</dbReference>
<name>A0A1Z1NEA7_9GAMA</name>
<dbReference type="EMBL" id="KY965444">
    <property type="protein sequence ID" value="ARW78118.1"/>
    <property type="molecule type" value="Genomic_DNA"/>
</dbReference>
<evidence type="ECO:0000256" key="5">
    <source>
        <dbReference type="ARBA" id="ARBA00022771"/>
    </source>
</evidence>
<keyword evidence="8" id="KW-1185">Reference proteome</keyword>